<dbReference type="STRING" id="1798381.A2721_02100"/>
<evidence type="ECO:0000256" key="1">
    <source>
        <dbReference type="SAM" id="Phobius"/>
    </source>
</evidence>
<comment type="caution">
    <text evidence="2">The sequence shown here is derived from an EMBL/GenBank/DDBJ whole genome shotgun (WGS) entry which is preliminary data.</text>
</comment>
<keyword evidence="1" id="KW-0812">Transmembrane</keyword>
<proteinExistence type="predicted"/>
<protein>
    <submittedName>
        <fullName evidence="2">Uncharacterized protein</fullName>
    </submittedName>
</protein>
<evidence type="ECO:0000313" key="2">
    <source>
        <dbReference type="EMBL" id="OGG17791.1"/>
    </source>
</evidence>
<keyword evidence="1" id="KW-1133">Transmembrane helix</keyword>
<feature type="transmembrane region" description="Helical" evidence="1">
    <location>
        <begin position="7"/>
        <end position="29"/>
    </location>
</feature>
<dbReference type="EMBL" id="MFJK01000016">
    <property type="protein sequence ID" value="OGG17791.1"/>
    <property type="molecule type" value="Genomic_DNA"/>
</dbReference>
<reference evidence="2 3" key="1">
    <citation type="journal article" date="2016" name="Nat. Commun.">
        <title>Thousands of microbial genomes shed light on interconnected biogeochemical processes in an aquifer system.</title>
        <authorList>
            <person name="Anantharaman K."/>
            <person name="Brown C.T."/>
            <person name="Hug L.A."/>
            <person name="Sharon I."/>
            <person name="Castelle C.J."/>
            <person name="Probst A.J."/>
            <person name="Thomas B.C."/>
            <person name="Singh A."/>
            <person name="Wilkins M.J."/>
            <person name="Karaoz U."/>
            <person name="Brodie E.L."/>
            <person name="Williams K.H."/>
            <person name="Hubbard S.S."/>
            <person name="Banfield J.F."/>
        </authorList>
    </citation>
    <scope>NUCLEOTIDE SEQUENCE [LARGE SCALE GENOMIC DNA]</scope>
</reference>
<dbReference type="Proteomes" id="UP000177871">
    <property type="component" value="Unassembled WGS sequence"/>
</dbReference>
<organism evidence="2 3">
    <name type="scientific">Candidatus Gottesmanbacteria bacterium RIFCSPHIGHO2_01_FULL_47_48</name>
    <dbReference type="NCBI Taxonomy" id="1798381"/>
    <lineage>
        <taxon>Bacteria</taxon>
        <taxon>Candidatus Gottesmaniibacteriota</taxon>
    </lineage>
</organism>
<gene>
    <name evidence="2" type="ORF">A2721_02100</name>
</gene>
<evidence type="ECO:0000313" key="3">
    <source>
        <dbReference type="Proteomes" id="UP000177871"/>
    </source>
</evidence>
<name>A0A1F5ZZA9_9BACT</name>
<keyword evidence="1" id="KW-0472">Membrane</keyword>
<accession>A0A1F5ZZA9</accession>
<dbReference type="AlphaFoldDB" id="A0A1F5ZZA9"/>
<sequence>MNFRKGNIALVFLPILLVAFIGVGGYLYWQKQNKAAPSLAWEECLKTPGATATYSYPGTCSTPDGRNVIQPLIEEEKNNLQPPEDIVGWKTYTNTKYGYQIKYPDSWSAPQLITPCPGGLTAGCPGHQAQENSTGSVAFGSFDKIKPDGITLSVREGFYGTLDQWVPKISDGSALRKTSTVVDGVTAYKLSENSPKNDPNSFQYWLYFIKNKAAFEMISTPGFDGNDFDQILSAFKFIDQAQSQDSCQTDNDCPVNFVCERAGGTTQCQGCVLPKNCWPKGHPPLP</sequence>